<dbReference type="Proteomes" id="UP000019376">
    <property type="component" value="Unassembled WGS sequence"/>
</dbReference>
<dbReference type="HOGENOM" id="CLU_2146740_0_0_1"/>
<accession>S8B546</accession>
<evidence type="ECO:0000313" key="1">
    <source>
        <dbReference type="EMBL" id="EPS33973.1"/>
    </source>
</evidence>
<evidence type="ECO:0000313" key="2">
    <source>
        <dbReference type="Proteomes" id="UP000019376"/>
    </source>
</evidence>
<keyword evidence="2" id="KW-1185">Reference proteome</keyword>
<dbReference type="EMBL" id="KB644415">
    <property type="protein sequence ID" value="EPS33973.1"/>
    <property type="molecule type" value="Genomic_DNA"/>
</dbReference>
<sequence length="112" mass="12228">MTGSGLHDHRFITDLWHANYRSGPVRGVPAVDVTASHVKAELQLIDPLCTEDLPSPMEQQKDPVRGSGFGTGLEIGLVTLPPLVRARSILENPQNVGQWAEPALSEHEKGRE</sequence>
<protein>
    <submittedName>
        <fullName evidence="1">Uncharacterized protein</fullName>
    </submittedName>
</protein>
<reference evidence="1 2" key="1">
    <citation type="journal article" date="2013" name="PLoS ONE">
        <title>Genomic and secretomic analyses reveal unique features of the lignocellulolytic enzyme system of Penicillium decumbens.</title>
        <authorList>
            <person name="Liu G."/>
            <person name="Zhang L."/>
            <person name="Wei X."/>
            <person name="Zou G."/>
            <person name="Qin Y."/>
            <person name="Ma L."/>
            <person name="Li J."/>
            <person name="Zheng H."/>
            <person name="Wang S."/>
            <person name="Wang C."/>
            <person name="Xun L."/>
            <person name="Zhao G.-P."/>
            <person name="Zhou Z."/>
            <person name="Qu Y."/>
        </authorList>
    </citation>
    <scope>NUCLEOTIDE SEQUENCE [LARGE SCALE GENOMIC DNA]</scope>
    <source>
        <strain evidence="2">114-2 / CGMCC 5302</strain>
    </source>
</reference>
<gene>
    <name evidence="1" type="ORF">PDE_08935</name>
</gene>
<dbReference type="AlphaFoldDB" id="S8B546"/>
<name>S8B546_PENO1</name>
<organism evidence="1 2">
    <name type="scientific">Penicillium oxalicum (strain 114-2 / CGMCC 5302)</name>
    <name type="common">Penicillium decumbens</name>
    <dbReference type="NCBI Taxonomy" id="933388"/>
    <lineage>
        <taxon>Eukaryota</taxon>
        <taxon>Fungi</taxon>
        <taxon>Dikarya</taxon>
        <taxon>Ascomycota</taxon>
        <taxon>Pezizomycotina</taxon>
        <taxon>Eurotiomycetes</taxon>
        <taxon>Eurotiomycetidae</taxon>
        <taxon>Eurotiales</taxon>
        <taxon>Aspergillaceae</taxon>
        <taxon>Penicillium</taxon>
    </lineage>
</organism>
<proteinExistence type="predicted"/>